<evidence type="ECO:0000313" key="8">
    <source>
        <dbReference type="Proteomes" id="UP001278050"/>
    </source>
</evidence>
<dbReference type="Pfam" id="PF07804">
    <property type="entry name" value="HipA_C"/>
    <property type="match status" value="1"/>
</dbReference>
<organism evidence="6 7">
    <name type="scientific">Ectopseudomonas alcaliphila</name>
    <dbReference type="NCBI Taxonomy" id="101564"/>
    <lineage>
        <taxon>Bacteria</taxon>
        <taxon>Pseudomonadati</taxon>
        <taxon>Pseudomonadota</taxon>
        <taxon>Gammaproteobacteria</taxon>
        <taxon>Pseudomonadales</taxon>
        <taxon>Pseudomonadaceae</taxon>
        <taxon>Ectopseudomonas</taxon>
    </lineage>
</organism>
<dbReference type="RefSeq" id="WP_074678585.1">
    <property type="nucleotide sequence ID" value="NZ_CBCSET010000001.1"/>
</dbReference>
<name>A0A1G7EPV6_9GAMM</name>
<evidence type="ECO:0000313" key="7">
    <source>
        <dbReference type="Proteomes" id="UP000182413"/>
    </source>
</evidence>
<accession>A0A1G7EPV6</accession>
<dbReference type="EMBL" id="FNAE01000003">
    <property type="protein sequence ID" value="SDE65637.1"/>
    <property type="molecule type" value="Genomic_DNA"/>
</dbReference>
<dbReference type="EMBL" id="JAWXXP010000001">
    <property type="protein sequence ID" value="MDX5990884.1"/>
    <property type="molecule type" value="Genomic_DNA"/>
</dbReference>
<protein>
    <submittedName>
        <fullName evidence="5">HipA domain-containing protein</fullName>
    </submittedName>
    <submittedName>
        <fullName evidence="6">Serine/threonine-protein kinase HipA</fullName>
    </submittedName>
</protein>
<evidence type="ECO:0000256" key="2">
    <source>
        <dbReference type="ARBA" id="ARBA00022679"/>
    </source>
</evidence>
<evidence type="ECO:0000256" key="1">
    <source>
        <dbReference type="ARBA" id="ARBA00010164"/>
    </source>
</evidence>
<gene>
    <name evidence="6" type="ORF">SAMN05216575_103381</name>
    <name evidence="5" type="ORF">SIM71_02315</name>
</gene>
<evidence type="ECO:0000256" key="3">
    <source>
        <dbReference type="ARBA" id="ARBA00022777"/>
    </source>
</evidence>
<reference evidence="5 8" key="2">
    <citation type="submission" date="2023-11" db="EMBL/GenBank/DDBJ databases">
        <title>MicrobeMod: A computational toolkit for identifying prokaryotic methylation and restriction-modification with nanopore sequencing.</title>
        <authorList>
            <person name="Crits-Christoph A."/>
            <person name="Kang S.C."/>
            <person name="Lee H."/>
            <person name="Ostrov N."/>
        </authorList>
    </citation>
    <scope>NUCLEOTIDE SEQUENCE [LARGE SCALE GENOMIC DNA]</scope>
    <source>
        <strain evidence="5 8">ATCC BAA-571</strain>
    </source>
</reference>
<dbReference type="GO" id="GO:0005829">
    <property type="term" value="C:cytosol"/>
    <property type="evidence" value="ECO:0007669"/>
    <property type="project" value="TreeGrafter"/>
</dbReference>
<dbReference type="InterPro" id="IPR012893">
    <property type="entry name" value="HipA-like_C"/>
</dbReference>
<keyword evidence="8" id="KW-1185">Reference proteome</keyword>
<dbReference type="PANTHER" id="PTHR37419:SF8">
    <property type="entry name" value="TOXIN YJJJ"/>
    <property type="match status" value="1"/>
</dbReference>
<evidence type="ECO:0000313" key="6">
    <source>
        <dbReference type="EMBL" id="SDE65637.1"/>
    </source>
</evidence>
<evidence type="ECO:0000313" key="5">
    <source>
        <dbReference type="EMBL" id="MDX5990884.1"/>
    </source>
</evidence>
<dbReference type="InterPro" id="IPR052028">
    <property type="entry name" value="HipA_Ser/Thr_kinase"/>
</dbReference>
<keyword evidence="2" id="KW-0808">Transferase</keyword>
<sequence>MHSLTLQLYSGHAWHDAMHFSFEQPEAGLAGVCSFGYAQTYLLETLEHIGSRLEHAASATVPLDWESYRASEAPAFLHDILPAGAARRFLLQRLGHQKSENLGLDLFLLSRCAPAPVGNLRIKEAALALQGNPLLGFSREDVINRDARFLEYAYEQGAAIGGATGAGGEAPKLLLTEDREGALHPDAALPDESATRHWFVKFARNQARQTDQDILRSEFCYYRAIQRLGLDTVPAEGLALEEGRKPSLWMHRFDRHLSAAGVERSAMESLYSLAGVTVPGSYLLHTDALNHLVRLWQQTGQGAQVGDMIFEYLQRDLLNQILGNSDNHGRNTSILRNSTGLKLAPIYDLAPMVMDDEGITRTTKWPQPIEVAGEVNWRQACAALAQWTDTDVLYERLRGAAQNFLALPDLLSDQGLPNSTMNHPRIALRTLHQRLNRWELI</sequence>
<dbReference type="OrthoDB" id="9805913at2"/>
<dbReference type="Proteomes" id="UP001278050">
    <property type="component" value="Unassembled WGS sequence"/>
</dbReference>
<reference evidence="6 7" key="1">
    <citation type="submission" date="2016-10" db="EMBL/GenBank/DDBJ databases">
        <authorList>
            <person name="de Groot N.N."/>
        </authorList>
    </citation>
    <scope>NUCLEOTIDE SEQUENCE [LARGE SCALE GENOMIC DNA]</scope>
    <source>
        <strain evidence="6 7">JCM 10630</strain>
    </source>
</reference>
<feature type="domain" description="HipA-like C-terminal" evidence="4">
    <location>
        <begin position="165"/>
        <end position="380"/>
    </location>
</feature>
<dbReference type="GO" id="GO:0004674">
    <property type="term" value="F:protein serine/threonine kinase activity"/>
    <property type="evidence" value="ECO:0007669"/>
    <property type="project" value="TreeGrafter"/>
</dbReference>
<dbReference type="Proteomes" id="UP000182413">
    <property type="component" value="Unassembled WGS sequence"/>
</dbReference>
<dbReference type="PANTHER" id="PTHR37419">
    <property type="entry name" value="SERINE/THREONINE-PROTEIN KINASE TOXIN HIPA"/>
    <property type="match status" value="1"/>
</dbReference>
<proteinExistence type="inferred from homology"/>
<dbReference type="PIRSF" id="PIRSF028135">
    <property type="entry name" value="UCP028135_HipA-like"/>
    <property type="match status" value="1"/>
</dbReference>
<dbReference type="AlphaFoldDB" id="A0A1G7EPV6"/>
<comment type="similarity">
    <text evidence="1">Belongs to the HipA Ser/Thr kinase family.</text>
</comment>
<dbReference type="InterPro" id="IPR016869">
    <property type="entry name" value="UCP028135_HipA-like"/>
</dbReference>
<keyword evidence="3 6" id="KW-0418">Kinase</keyword>
<evidence type="ECO:0000259" key="4">
    <source>
        <dbReference type="Pfam" id="PF07804"/>
    </source>
</evidence>